<gene>
    <name evidence="2" type="ORF">LCGC14_2833500</name>
</gene>
<keyword evidence="1" id="KW-0472">Membrane</keyword>
<evidence type="ECO:0000313" key="2">
    <source>
        <dbReference type="EMBL" id="KKK79440.1"/>
    </source>
</evidence>
<sequence>MQALINRPRETILGLVTAPFVITYQGLKEFVGRAAIPNILGTREGIELVQDKFVELTGEMSIREAAEARRAFTGLLAAAVTGRAAFVGIGGVAATVISRAPKVSRVQALKQAHAIAIRGAGVTSLGVFGALAGEPTEREKNFVMFALASIPLGLTFHAFKAMGRVVPKEATARASEYQRQRAARPFNQETAPVPEVIIRDTRGIPMGEEGEFVRPDVEVGIKNLQVGR</sequence>
<name>A0A0F8Z038_9ZZZZ</name>
<dbReference type="EMBL" id="LAZR01054025">
    <property type="protein sequence ID" value="KKK79440.1"/>
    <property type="molecule type" value="Genomic_DNA"/>
</dbReference>
<dbReference type="AlphaFoldDB" id="A0A0F8Z038"/>
<comment type="caution">
    <text evidence="2">The sequence shown here is derived from an EMBL/GenBank/DDBJ whole genome shotgun (WGS) entry which is preliminary data.</text>
</comment>
<proteinExistence type="predicted"/>
<protein>
    <submittedName>
        <fullName evidence="2">Uncharacterized protein</fullName>
    </submittedName>
</protein>
<feature type="transmembrane region" description="Helical" evidence="1">
    <location>
        <begin position="71"/>
        <end position="97"/>
    </location>
</feature>
<keyword evidence="1" id="KW-1133">Transmembrane helix</keyword>
<accession>A0A0F8Z038</accession>
<keyword evidence="1" id="KW-0812">Transmembrane</keyword>
<feature type="transmembrane region" description="Helical" evidence="1">
    <location>
        <begin position="142"/>
        <end position="159"/>
    </location>
</feature>
<reference evidence="2" key="1">
    <citation type="journal article" date="2015" name="Nature">
        <title>Complex archaea that bridge the gap between prokaryotes and eukaryotes.</title>
        <authorList>
            <person name="Spang A."/>
            <person name="Saw J.H."/>
            <person name="Jorgensen S.L."/>
            <person name="Zaremba-Niedzwiedzka K."/>
            <person name="Martijn J."/>
            <person name="Lind A.E."/>
            <person name="van Eijk R."/>
            <person name="Schleper C."/>
            <person name="Guy L."/>
            <person name="Ettema T.J."/>
        </authorList>
    </citation>
    <scope>NUCLEOTIDE SEQUENCE</scope>
</reference>
<evidence type="ECO:0000256" key="1">
    <source>
        <dbReference type="SAM" id="Phobius"/>
    </source>
</evidence>
<organism evidence="2">
    <name type="scientific">marine sediment metagenome</name>
    <dbReference type="NCBI Taxonomy" id="412755"/>
    <lineage>
        <taxon>unclassified sequences</taxon>
        <taxon>metagenomes</taxon>
        <taxon>ecological metagenomes</taxon>
    </lineage>
</organism>